<comment type="caution">
    <text evidence="2">The sequence shown here is derived from an EMBL/GenBank/DDBJ whole genome shotgun (WGS) entry which is preliminary data.</text>
</comment>
<dbReference type="Pfam" id="PF22936">
    <property type="entry name" value="Pol_BBD"/>
    <property type="match status" value="1"/>
</dbReference>
<dbReference type="Proteomes" id="UP000187406">
    <property type="component" value="Unassembled WGS sequence"/>
</dbReference>
<protein>
    <recommendedName>
        <fullName evidence="1">Retrovirus-related Pol polyprotein from transposon TNT 1-94-like beta-barrel domain-containing protein</fullName>
    </recommendedName>
</protein>
<reference evidence="3" key="1">
    <citation type="submission" date="2016-04" db="EMBL/GenBank/DDBJ databases">
        <title>Cephalotus genome sequencing.</title>
        <authorList>
            <person name="Fukushima K."/>
            <person name="Hasebe M."/>
            <person name="Fang X."/>
        </authorList>
    </citation>
    <scope>NUCLEOTIDE SEQUENCE [LARGE SCALE GENOMIC DNA]</scope>
    <source>
        <strain evidence="3">cv. St1</strain>
    </source>
</reference>
<organism evidence="2 3">
    <name type="scientific">Cephalotus follicularis</name>
    <name type="common">Albany pitcher plant</name>
    <dbReference type="NCBI Taxonomy" id="3775"/>
    <lineage>
        <taxon>Eukaryota</taxon>
        <taxon>Viridiplantae</taxon>
        <taxon>Streptophyta</taxon>
        <taxon>Embryophyta</taxon>
        <taxon>Tracheophyta</taxon>
        <taxon>Spermatophyta</taxon>
        <taxon>Magnoliopsida</taxon>
        <taxon>eudicotyledons</taxon>
        <taxon>Gunneridae</taxon>
        <taxon>Pentapetalae</taxon>
        <taxon>rosids</taxon>
        <taxon>fabids</taxon>
        <taxon>Oxalidales</taxon>
        <taxon>Cephalotaceae</taxon>
        <taxon>Cephalotus</taxon>
    </lineage>
</organism>
<dbReference type="AlphaFoldDB" id="A0A1Q3C7S7"/>
<proteinExistence type="predicted"/>
<evidence type="ECO:0000259" key="1">
    <source>
        <dbReference type="Pfam" id="PF22936"/>
    </source>
</evidence>
<evidence type="ECO:0000313" key="2">
    <source>
        <dbReference type="EMBL" id="GAV76280.1"/>
    </source>
</evidence>
<feature type="domain" description="Retrovirus-related Pol polyprotein from transposon TNT 1-94-like beta-barrel" evidence="1">
    <location>
        <begin position="14"/>
        <end position="94"/>
    </location>
</feature>
<keyword evidence="3" id="KW-1185">Reference proteome</keyword>
<gene>
    <name evidence="2" type="ORF">CFOL_v3_19755</name>
</gene>
<name>A0A1Q3C7S7_CEPFO</name>
<dbReference type="InParanoid" id="A0A1Q3C7S7"/>
<dbReference type="EMBL" id="BDDD01001475">
    <property type="protein sequence ID" value="GAV76280.1"/>
    <property type="molecule type" value="Genomic_DNA"/>
</dbReference>
<evidence type="ECO:0000313" key="3">
    <source>
        <dbReference type="Proteomes" id="UP000187406"/>
    </source>
</evidence>
<accession>A0A1Q3C7S7</accession>
<sequence length="147" mass="16101">MIELHVASNISSTWVLDTGCGTNICNSCHGLRSARHIRAEEAPNLGLGDGSRIITRVVGVFDLHLSNGFVISLDPCYLVDNLIRNIVSVSYLFKLGLEINFSVNGCSLLSSDKTIICDAHIDNGIHVLNTDYKTTLSIEQGTKRQRE</sequence>
<dbReference type="InterPro" id="IPR054722">
    <property type="entry name" value="PolX-like_BBD"/>
</dbReference>